<evidence type="ECO:0000313" key="1">
    <source>
        <dbReference type="EMBL" id="NSC76377.1"/>
    </source>
</evidence>
<evidence type="ECO:0000313" key="2">
    <source>
        <dbReference type="Proteomes" id="UP001193756"/>
    </source>
</evidence>
<dbReference type="RefSeq" id="WP_173843891.1">
    <property type="nucleotide sequence ID" value="NZ_JAAIMP010000003.1"/>
</dbReference>
<organism evidence="1 2">
    <name type="scientific">Agathobacter rectalis</name>
    <dbReference type="NCBI Taxonomy" id="39491"/>
    <lineage>
        <taxon>Bacteria</taxon>
        <taxon>Bacillati</taxon>
        <taxon>Bacillota</taxon>
        <taxon>Clostridia</taxon>
        <taxon>Lachnospirales</taxon>
        <taxon>Lachnospiraceae</taxon>
        <taxon>Agathobacter</taxon>
    </lineage>
</organism>
<proteinExistence type="predicted"/>
<protein>
    <submittedName>
        <fullName evidence="1">Uncharacterized protein</fullName>
    </submittedName>
</protein>
<comment type="caution">
    <text evidence="1">The sequence shown here is derived from an EMBL/GenBank/DDBJ whole genome shotgun (WGS) entry which is preliminary data.</text>
</comment>
<gene>
    <name evidence="1" type="ORF">G4312_03585</name>
</gene>
<sequence length="97" mass="10955">MDADCLLQKCNGGYDDVSEYQLLVRAFSFEKNTGKVKASFNKNNVRTFLSKISAAPGFRIKPEIAKKIIHKISNEKLSTISRTLSTKKISHILHKNE</sequence>
<name>A0AAX0BM25_9FIRM</name>
<dbReference type="Proteomes" id="UP001193756">
    <property type="component" value="Unassembled WGS sequence"/>
</dbReference>
<dbReference type="EMBL" id="JAAIMP010000003">
    <property type="protein sequence ID" value="NSC76377.1"/>
    <property type="molecule type" value="Genomic_DNA"/>
</dbReference>
<reference evidence="1" key="2">
    <citation type="submission" date="2020-02" db="EMBL/GenBank/DDBJ databases">
        <authorList>
            <person name="Littmann E."/>
            <person name="Sorbara M."/>
        </authorList>
    </citation>
    <scope>NUCLEOTIDE SEQUENCE</scope>
    <source>
        <strain evidence="1">MSK.16.45</strain>
    </source>
</reference>
<reference evidence="1" key="1">
    <citation type="journal article" date="2020" name="Cell Host Microbe">
        <title>Functional and Genomic Variation between Human-Derived Isolates of Lachnospiraceae Reveals Inter- and Intra-Species Diversity.</title>
        <authorList>
            <person name="Sorbara M.T."/>
            <person name="Littmann E.R."/>
            <person name="Fontana E."/>
            <person name="Moody T.U."/>
            <person name="Kohout C.E."/>
            <person name="Gjonbalaj M."/>
            <person name="Eaton V."/>
            <person name="Seok R."/>
            <person name="Leiner I.M."/>
            <person name="Pamer E.G."/>
        </authorList>
    </citation>
    <scope>NUCLEOTIDE SEQUENCE</scope>
    <source>
        <strain evidence="1">MSK.16.45</strain>
    </source>
</reference>
<dbReference type="AlphaFoldDB" id="A0AAX0BM25"/>
<accession>A0AAX0BM25</accession>